<dbReference type="AlphaFoldDB" id="A0A226E2P1"/>
<protein>
    <submittedName>
        <fullName evidence="2">Uncharacterized protein</fullName>
    </submittedName>
</protein>
<accession>A0A226E2P1</accession>
<keyword evidence="3" id="KW-1185">Reference proteome</keyword>
<comment type="caution">
    <text evidence="2">The sequence shown here is derived from an EMBL/GenBank/DDBJ whole genome shotgun (WGS) entry which is preliminary data.</text>
</comment>
<keyword evidence="1" id="KW-0732">Signal</keyword>
<evidence type="ECO:0000256" key="1">
    <source>
        <dbReference type="SAM" id="SignalP"/>
    </source>
</evidence>
<sequence>MVRFTILVGISIFFIVGSTSAASLVHQAGIFDQPHVFLTLSSVAGLDNGNGEWADTQFELNWYGFDTPQDGDWVGLYDENPTLNASAVPRASILVNSTSGEKGYHKTNIRFGHPPITSDDEVGTDNCLGYWIAYHRGTNILAWGNKNTVDPLEQYFEQEALPRYGCAGVWWSAMAEMTTTAEDVLLQPLVGLRGFAQRINLPLTYWWMRPTWYARSMIVSTDFFLGNNIIEMAMKVNRERASCPSL</sequence>
<feature type="chain" id="PRO_5012736834" evidence="1">
    <location>
        <begin position="22"/>
        <end position="246"/>
    </location>
</feature>
<organism evidence="2 3">
    <name type="scientific">Folsomia candida</name>
    <name type="common">Springtail</name>
    <dbReference type="NCBI Taxonomy" id="158441"/>
    <lineage>
        <taxon>Eukaryota</taxon>
        <taxon>Metazoa</taxon>
        <taxon>Ecdysozoa</taxon>
        <taxon>Arthropoda</taxon>
        <taxon>Hexapoda</taxon>
        <taxon>Collembola</taxon>
        <taxon>Entomobryomorpha</taxon>
        <taxon>Isotomoidea</taxon>
        <taxon>Isotomidae</taxon>
        <taxon>Proisotominae</taxon>
        <taxon>Folsomia</taxon>
    </lineage>
</organism>
<feature type="signal peptide" evidence="1">
    <location>
        <begin position="1"/>
        <end position="21"/>
    </location>
</feature>
<name>A0A226E2P1_FOLCA</name>
<dbReference type="OrthoDB" id="1046782at2759"/>
<gene>
    <name evidence="2" type="ORF">Fcan01_14439</name>
</gene>
<reference evidence="2 3" key="1">
    <citation type="submission" date="2015-12" db="EMBL/GenBank/DDBJ databases">
        <title>The genome of Folsomia candida.</title>
        <authorList>
            <person name="Faddeeva A."/>
            <person name="Derks M.F."/>
            <person name="Anvar Y."/>
            <person name="Smit S."/>
            <person name="Van Straalen N."/>
            <person name="Roelofs D."/>
        </authorList>
    </citation>
    <scope>NUCLEOTIDE SEQUENCE [LARGE SCALE GENOMIC DNA]</scope>
    <source>
        <strain evidence="2 3">VU population</strain>
        <tissue evidence="2">Whole body</tissue>
    </source>
</reference>
<dbReference type="EMBL" id="LNIX01000008">
    <property type="protein sequence ID" value="OXA50756.1"/>
    <property type="molecule type" value="Genomic_DNA"/>
</dbReference>
<evidence type="ECO:0000313" key="2">
    <source>
        <dbReference type="EMBL" id="OXA50756.1"/>
    </source>
</evidence>
<evidence type="ECO:0000313" key="3">
    <source>
        <dbReference type="Proteomes" id="UP000198287"/>
    </source>
</evidence>
<dbReference type="Proteomes" id="UP000198287">
    <property type="component" value="Unassembled WGS sequence"/>
</dbReference>
<proteinExistence type="predicted"/>